<dbReference type="SUPFAM" id="SSF53067">
    <property type="entry name" value="Actin-like ATPase domain"/>
    <property type="match status" value="1"/>
</dbReference>
<organism evidence="2 3">
    <name type="scientific">Halorhodospira halophila (strain DSM 244 / SL1)</name>
    <name type="common">Ectothiorhodospira halophila (strain DSM 244 / SL1)</name>
    <dbReference type="NCBI Taxonomy" id="349124"/>
    <lineage>
        <taxon>Bacteria</taxon>
        <taxon>Pseudomonadati</taxon>
        <taxon>Pseudomonadota</taxon>
        <taxon>Gammaproteobacteria</taxon>
        <taxon>Chromatiales</taxon>
        <taxon>Ectothiorhodospiraceae</taxon>
        <taxon>Halorhodospira</taxon>
    </lineage>
</organism>
<keyword evidence="1" id="KW-0175">Coiled coil</keyword>
<dbReference type="Gene3D" id="3.30.1490.300">
    <property type="match status" value="1"/>
</dbReference>
<dbReference type="KEGG" id="hha:Hhal_0332"/>
<dbReference type="STRING" id="349124.Hhal_0332"/>
<sequence length="553" mass="60853">MRLAWEYGVLSISALNVRLPPRIPPPLASLNRHWDKQGDLVLNDLRQWLPLPGLRRRTRVGVFLGNEHIALAAVSSDGEQLLACDFRDARRDNQQMALRDLVEQYGLGGSEAVVVLDGTDYQTQQVDAPRVPDEELSGAVRFQLKNLLYIPLEQAMVGAHRQHSDRWNQEGQRALATIASRTRIEGIQELVARAGLKLQAVLPRETVLNDLSAAATEGAGGIVLATLGRDDGLITISRGELLYLARSHSVGTRRLAEDGQAVEILEDELRRSIDYFDGQLSTGPASRILLAPCEANREPLIDRFNDSFEIPCARLRLEQIFDLEPLGDELDEHTEAHCLLAVGAALPRPAEASLSMYVRSRRQLEPLSPAALGSYVAGGALFLGLISAVHTPLSLDREGRAAEREAQRDELLASVADLEAELEAREIDPSLLDEREAIERDLALLQQFEARLDTLDDRALAGFSEPLRGLSRQRAEGVWLTHIRLRSGAGVFQGRAVAAEDVPAFLDGLAQERAFQGWQFEEFHIQRAAAAEDTADSVRFRVASPGLAGDGEE</sequence>
<evidence type="ECO:0000313" key="3">
    <source>
        <dbReference type="Proteomes" id="UP000000647"/>
    </source>
</evidence>
<reference evidence="3" key="1">
    <citation type="submission" date="2006-12" db="EMBL/GenBank/DDBJ databases">
        <title>Complete sequence of Halorhodospira halophila SL1.</title>
        <authorList>
            <consortium name="US DOE Joint Genome Institute"/>
            <person name="Copeland A."/>
            <person name="Lucas S."/>
            <person name="Lapidus A."/>
            <person name="Barry K."/>
            <person name="Detter J.C."/>
            <person name="Glavina del Rio T."/>
            <person name="Hammon N."/>
            <person name="Israni S."/>
            <person name="Dalin E."/>
            <person name="Tice H."/>
            <person name="Pitluck S."/>
            <person name="Saunders E."/>
            <person name="Brettin T."/>
            <person name="Bruce D."/>
            <person name="Han C."/>
            <person name="Tapia R."/>
            <person name="Schmutz J."/>
            <person name="Larimer F."/>
            <person name="Land M."/>
            <person name="Hauser L."/>
            <person name="Kyrpides N."/>
            <person name="Mikhailova N."/>
            <person name="Hoff W."/>
            <person name="Richardson P."/>
        </authorList>
    </citation>
    <scope>NUCLEOTIDE SEQUENCE [LARGE SCALE GENOMIC DNA]</scope>
    <source>
        <strain evidence="3">DSM 244 / SL1</strain>
    </source>
</reference>
<dbReference type="EMBL" id="CP000544">
    <property type="protein sequence ID" value="ABM61126.1"/>
    <property type="molecule type" value="Genomic_DNA"/>
</dbReference>
<evidence type="ECO:0000313" key="2">
    <source>
        <dbReference type="EMBL" id="ABM61126.1"/>
    </source>
</evidence>
<dbReference type="Proteomes" id="UP000000647">
    <property type="component" value="Chromosome"/>
</dbReference>
<dbReference type="Pfam" id="PF05137">
    <property type="entry name" value="PilN"/>
    <property type="match status" value="1"/>
</dbReference>
<keyword evidence="3" id="KW-1185">Reference proteome</keyword>
<dbReference type="HOGENOM" id="CLU_492408_0_0_6"/>
<gene>
    <name evidence="2" type="ordered locus">Hhal_0332</name>
</gene>
<accession>A1WTW4</accession>
<dbReference type="AlphaFoldDB" id="A1WTW4"/>
<feature type="coiled-coil region" evidence="1">
    <location>
        <begin position="401"/>
        <end position="458"/>
    </location>
</feature>
<proteinExistence type="predicted"/>
<protein>
    <submittedName>
        <fullName evidence="2">Fimbrial assembly family protein</fullName>
    </submittedName>
</protein>
<name>A1WTW4_HALHL</name>
<dbReference type="InterPro" id="IPR043129">
    <property type="entry name" value="ATPase_NBD"/>
</dbReference>
<dbReference type="eggNOG" id="COG4972">
    <property type="taxonomic scope" value="Bacteria"/>
</dbReference>
<reference evidence="2 3" key="2">
    <citation type="journal article" date="2013" name="Stand. Genomic Sci.">
        <title>Complete genome sequence of Halorhodospira halophila SL1.</title>
        <authorList>
            <person name="Challacombe J.F."/>
            <person name="Majid S."/>
            <person name="Deole R."/>
            <person name="Brettin T.S."/>
            <person name="Bruce D."/>
            <person name="Delano S.F."/>
            <person name="Detter J.C."/>
            <person name="Gleasner C.D."/>
            <person name="Han C.S."/>
            <person name="Misra M."/>
            <person name="Reitenga K.G."/>
            <person name="Mikhailova N."/>
            <person name="Woyke T."/>
            <person name="Pitluck S."/>
            <person name="Nolan M."/>
            <person name="Land M.L."/>
            <person name="Saunders E."/>
            <person name="Tapia R."/>
            <person name="Lapidus A."/>
            <person name="Ivanova N."/>
            <person name="Hoff W.D."/>
        </authorList>
    </citation>
    <scope>NUCLEOTIDE SEQUENCE [LARGE SCALE GENOMIC DNA]</scope>
    <source>
        <strain evidence="3">DSM 244 / SL1</strain>
    </source>
</reference>
<dbReference type="Gene3D" id="3.30.420.40">
    <property type="match status" value="2"/>
</dbReference>
<evidence type="ECO:0000256" key="1">
    <source>
        <dbReference type="SAM" id="Coils"/>
    </source>
</evidence>
<dbReference type="InterPro" id="IPR007813">
    <property type="entry name" value="PilN"/>
</dbReference>